<dbReference type="Gene3D" id="3.90.1200.10">
    <property type="match status" value="1"/>
</dbReference>
<dbReference type="SUPFAM" id="SSF56112">
    <property type="entry name" value="Protein kinase-like (PK-like)"/>
    <property type="match status" value="1"/>
</dbReference>
<dbReference type="RefSeq" id="WP_241042517.1">
    <property type="nucleotide sequence ID" value="NZ_BAAAJF010000074.1"/>
</dbReference>
<evidence type="ECO:0000313" key="1">
    <source>
        <dbReference type="EMBL" id="MCH6171712.1"/>
    </source>
</evidence>
<comment type="caution">
    <text evidence="1">The sequence shown here is derived from an EMBL/GenBank/DDBJ whole genome shotgun (WGS) entry which is preliminary data.</text>
</comment>
<evidence type="ECO:0000313" key="2">
    <source>
        <dbReference type="Proteomes" id="UP001299970"/>
    </source>
</evidence>
<dbReference type="CDD" id="cd05151">
    <property type="entry name" value="ChoK-like"/>
    <property type="match status" value="1"/>
</dbReference>
<dbReference type="EMBL" id="JAKXMK010000048">
    <property type="protein sequence ID" value="MCH6171712.1"/>
    <property type="molecule type" value="Genomic_DNA"/>
</dbReference>
<organism evidence="1 2">
    <name type="scientific">Pseudonocardia alaniniphila</name>
    <dbReference type="NCBI Taxonomy" id="75291"/>
    <lineage>
        <taxon>Bacteria</taxon>
        <taxon>Bacillati</taxon>
        <taxon>Actinomycetota</taxon>
        <taxon>Actinomycetes</taxon>
        <taxon>Pseudonocardiales</taxon>
        <taxon>Pseudonocardiaceae</taxon>
        <taxon>Pseudonocardia</taxon>
    </lineage>
</organism>
<dbReference type="Gene3D" id="3.30.200.20">
    <property type="entry name" value="Phosphorylase Kinase, domain 1"/>
    <property type="match status" value="1"/>
</dbReference>
<dbReference type="PANTHER" id="PTHR22603">
    <property type="entry name" value="CHOLINE/ETHANOALAMINE KINASE"/>
    <property type="match status" value="1"/>
</dbReference>
<dbReference type="InterPro" id="IPR011009">
    <property type="entry name" value="Kinase-like_dom_sf"/>
</dbReference>
<dbReference type="Pfam" id="PF01633">
    <property type="entry name" value="Choline_kinase"/>
    <property type="match status" value="1"/>
</dbReference>
<accession>A0ABS9TT84</accession>
<sequence>MTDDTVGRVLGTARTDAERAVEKALGAVTAWSGRHIRYAPVSGGLQNSNWCLTVEGAPSRYFMKIPGAGSEAFIDRAAANQAARLADSLGIGPGMVLFDAGSGVEVAEFLEHYRACTTGDLTRPELAHQAIALYRTLHSGEPLSLTKTVFDMIDEHLDQVRELGAALPADTDLILAEYAAARKALEATGMDLVPCHNDSKPGNFLIGSGAGALPMKMIDFEFASNNDRAYDLAVLVTEMFSGERQTLELVEAYYGCATRPLTARVQLFTALADLKWGLWGCLQSRLNQAWGFDYHKYGLWKLMRCRMTIGDHRWPAWLEAV</sequence>
<proteinExistence type="predicted"/>
<dbReference type="Proteomes" id="UP001299970">
    <property type="component" value="Unassembled WGS sequence"/>
</dbReference>
<keyword evidence="2" id="KW-1185">Reference proteome</keyword>
<name>A0ABS9TT84_9PSEU</name>
<reference evidence="1 2" key="1">
    <citation type="submission" date="2022-03" db="EMBL/GenBank/DDBJ databases">
        <title>Pseudonocardia alaer sp. nov., a novel actinomycete isolated from reed forest soil.</title>
        <authorList>
            <person name="Wang L."/>
        </authorList>
    </citation>
    <scope>NUCLEOTIDE SEQUENCE [LARGE SCALE GENOMIC DNA]</scope>
    <source>
        <strain evidence="1 2">Y-16303</strain>
    </source>
</reference>
<dbReference type="PANTHER" id="PTHR22603:SF66">
    <property type="entry name" value="ETHANOLAMINE KINASE"/>
    <property type="match status" value="1"/>
</dbReference>
<protein>
    <submittedName>
        <fullName evidence="1">Phosphotransferase</fullName>
    </submittedName>
</protein>
<gene>
    <name evidence="1" type="ORF">MMF94_39005</name>
</gene>